<reference evidence="1" key="1">
    <citation type="journal article" date="2023" name="Mol. Biol. Evol.">
        <title>Third-Generation Sequencing Reveals the Adaptive Role of the Epigenome in Three Deep-Sea Polychaetes.</title>
        <authorList>
            <person name="Perez M."/>
            <person name="Aroh O."/>
            <person name="Sun Y."/>
            <person name="Lan Y."/>
            <person name="Juniper S.K."/>
            <person name="Young C.R."/>
            <person name="Angers B."/>
            <person name="Qian P.Y."/>
        </authorList>
    </citation>
    <scope>NUCLEOTIDE SEQUENCE</scope>
    <source>
        <strain evidence="1">P08H-3</strain>
    </source>
</reference>
<proteinExistence type="predicted"/>
<sequence length="131" mass="15493">MWGEIDEGRYRREYLVPVIHCAEQDREVHRKNGKFTYGLRMPDPGTRYPGVIFNNTVQLSGVVNQHRIMKTANQSAFPGKNNTGKLFRTVIRFPQLKMIVMPRIIQLIIEWTYKRNTSQYPWLEQLDKVAR</sequence>
<name>A0AAD9IYD4_9ANNE</name>
<evidence type="ECO:0000313" key="1">
    <source>
        <dbReference type="EMBL" id="KAK2142803.1"/>
    </source>
</evidence>
<gene>
    <name evidence="1" type="ORF">LSH36_912g01034</name>
</gene>
<protein>
    <submittedName>
        <fullName evidence="1">Uncharacterized protein</fullName>
    </submittedName>
</protein>
<dbReference type="AlphaFoldDB" id="A0AAD9IYD4"/>
<keyword evidence="2" id="KW-1185">Reference proteome</keyword>
<accession>A0AAD9IYD4</accession>
<organism evidence="1 2">
    <name type="scientific">Paralvinella palmiformis</name>
    <dbReference type="NCBI Taxonomy" id="53620"/>
    <lineage>
        <taxon>Eukaryota</taxon>
        <taxon>Metazoa</taxon>
        <taxon>Spiralia</taxon>
        <taxon>Lophotrochozoa</taxon>
        <taxon>Annelida</taxon>
        <taxon>Polychaeta</taxon>
        <taxon>Sedentaria</taxon>
        <taxon>Canalipalpata</taxon>
        <taxon>Terebellida</taxon>
        <taxon>Terebelliformia</taxon>
        <taxon>Alvinellidae</taxon>
        <taxon>Paralvinella</taxon>
    </lineage>
</organism>
<dbReference type="Proteomes" id="UP001208570">
    <property type="component" value="Unassembled WGS sequence"/>
</dbReference>
<evidence type="ECO:0000313" key="2">
    <source>
        <dbReference type="Proteomes" id="UP001208570"/>
    </source>
</evidence>
<dbReference type="EMBL" id="JAODUP010000912">
    <property type="protein sequence ID" value="KAK2142803.1"/>
    <property type="molecule type" value="Genomic_DNA"/>
</dbReference>
<comment type="caution">
    <text evidence="1">The sequence shown here is derived from an EMBL/GenBank/DDBJ whole genome shotgun (WGS) entry which is preliminary data.</text>
</comment>